<name>A0A413IHV4_9BACT</name>
<reference evidence="3 4" key="1">
    <citation type="submission" date="2018-08" db="EMBL/GenBank/DDBJ databases">
        <title>A genome reference for cultivated species of the human gut microbiota.</title>
        <authorList>
            <person name="Zou Y."/>
            <person name="Xue W."/>
            <person name="Luo G."/>
        </authorList>
    </citation>
    <scope>NUCLEOTIDE SEQUENCE [LARGE SCALE GENOMIC DNA]</scope>
    <source>
        <strain evidence="3 4">OF02-7</strain>
    </source>
</reference>
<dbReference type="SUPFAM" id="SSF56349">
    <property type="entry name" value="DNA breaking-rejoining enzymes"/>
    <property type="match status" value="1"/>
</dbReference>
<dbReference type="PANTHER" id="PTHR30349">
    <property type="entry name" value="PHAGE INTEGRASE-RELATED"/>
    <property type="match status" value="1"/>
</dbReference>
<dbReference type="EMBL" id="QSCR01000061">
    <property type="protein sequence ID" value="RGY10984.1"/>
    <property type="molecule type" value="Genomic_DNA"/>
</dbReference>
<proteinExistence type="predicted"/>
<dbReference type="InterPro" id="IPR002104">
    <property type="entry name" value="Integrase_catalytic"/>
</dbReference>
<dbReference type="PANTHER" id="PTHR30349:SF64">
    <property type="entry name" value="PROPHAGE INTEGRASE INTD-RELATED"/>
    <property type="match status" value="1"/>
</dbReference>
<evidence type="ECO:0000256" key="1">
    <source>
        <dbReference type="ARBA" id="ARBA00023172"/>
    </source>
</evidence>
<gene>
    <name evidence="3" type="ORF">DXA50_19805</name>
</gene>
<dbReference type="InterPro" id="IPR011010">
    <property type="entry name" value="DNA_brk_join_enz"/>
</dbReference>
<dbReference type="CDD" id="cd01185">
    <property type="entry name" value="INTN1_C_like"/>
    <property type="match status" value="1"/>
</dbReference>
<organism evidence="3 4">
    <name type="scientific">Butyricimonas virosa</name>
    <dbReference type="NCBI Taxonomy" id="544645"/>
    <lineage>
        <taxon>Bacteria</taxon>
        <taxon>Pseudomonadati</taxon>
        <taxon>Bacteroidota</taxon>
        <taxon>Bacteroidia</taxon>
        <taxon>Bacteroidales</taxon>
        <taxon>Odoribacteraceae</taxon>
        <taxon>Butyricimonas</taxon>
    </lineage>
</organism>
<dbReference type="Gene3D" id="1.10.443.10">
    <property type="entry name" value="Intergrase catalytic core"/>
    <property type="match status" value="1"/>
</dbReference>
<dbReference type="Pfam" id="PF00589">
    <property type="entry name" value="Phage_integrase"/>
    <property type="match status" value="1"/>
</dbReference>
<dbReference type="GO" id="GO:0003677">
    <property type="term" value="F:DNA binding"/>
    <property type="evidence" value="ECO:0007669"/>
    <property type="project" value="InterPro"/>
</dbReference>
<keyword evidence="1" id="KW-0233">DNA recombination</keyword>
<dbReference type="InterPro" id="IPR050090">
    <property type="entry name" value="Tyrosine_recombinase_XerCD"/>
</dbReference>
<evidence type="ECO:0000313" key="3">
    <source>
        <dbReference type="EMBL" id="RGY10984.1"/>
    </source>
</evidence>
<sequence length="143" mass="16578">MFTDQLGQYIDIRRHKTSCQSIIRLMEISLCLIEKYRNHPKTNPNKVFPMISNQKINDYMKEIGAMCGINKKLTFHTARHTFATTVSLCQGLPLETLQKVMGHKSIRTTQIYAKIVDKKLHKDMGDLAEKIKEMNIQLNLNNK</sequence>
<accession>A0A413IHV4</accession>
<dbReference type="GO" id="GO:0006310">
    <property type="term" value="P:DNA recombination"/>
    <property type="evidence" value="ECO:0007669"/>
    <property type="project" value="UniProtKB-KW"/>
</dbReference>
<comment type="caution">
    <text evidence="3">The sequence shown here is derived from an EMBL/GenBank/DDBJ whole genome shotgun (WGS) entry which is preliminary data.</text>
</comment>
<dbReference type="GO" id="GO:0015074">
    <property type="term" value="P:DNA integration"/>
    <property type="evidence" value="ECO:0007669"/>
    <property type="project" value="InterPro"/>
</dbReference>
<dbReference type="Proteomes" id="UP000286063">
    <property type="component" value="Unassembled WGS sequence"/>
</dbReference>
<evidence type="ECO:0000259" key="2">
    <source>
        <dbReference type="PROSITE" id="PS51898"/>
    </source>
</evidence>
<feature type="domain" description="Tyr recombinase" evidence="2">
    <location>
        <begin position="1"/>
        <end position="126"/>
    </location>
</feature>
<dbReference type="InterPro" id="IPR013762">
    <property type="entry name" value="Integrase-like_cat_sf"/>
</dbReference>
<dbReference type="AlphaFoldDB" id="A0A413IHV4"/>
<dbReference type="OrthoDB" id="1123114at2"/>
<evidence type="ECO:0000313" key="4">
    <source>
        <dbReference type="Proteomes" id="UP000286063"/>
    </source>
</evidence>
<dbReference type="PROSITE" id="PS51898">
    <property type="entry name" value="TYR_RECOMBINASE"/>
    <property type="match status" value="1"/>
</dbReference>
<protein>
    <recommendedName>
        <fullName evidence="2">Tyr recombinase domain-containing protein</fullName>
    </recommendedName>
</protein>